<keyword evidence="2" id="KW-1185">Reference proteome</keyword>
<reference evidence="1" key="1">
    <citation type="journal article" date="2023" name="Genome Biol. Evol.">
        <title>Long-read-based Genome Assembly of Drosophila gunungcola Reveals Fewer Chemosensory Genes in Flower-breeding Species.</title>
        <authorList>
            <person name="Negi A."/>
            <person name="Liao B.Y."/>
            <person name="Yeh S.D."/>
        </authorList>
    </citation>
    <scope>NUCLEOTIDE SEQUENCE</scope>
    <source>
        <strain evidence="1">Sukarami</strain>
    </source>
</reference>
<feature type="non-terminal residue" evidence="1">
    <location>
        <position position="76"/>
    </location>
</feature>
<accession>A0A9Q0BWH2</accession>
<sequence length="76" mass="8461">GVVLSFIKKTDQGLPAGCQNFIPSAPHKLCPIVLAMPAVEDFVNCFELIVRAVLLATGELHIYWPTFWSYDITIKL</sequence>
<gene>
    <name evidence="1" type="ORF">M5D96_002619</name>
</gene>
<dbReference type="AlphaFoldDB" id="A0A9Q0BWH2"/>
<protein>
    <submittedName>
        <fullName evidence="1">Uncharacterized protein</fullName>
    </submittedName>
</protein>
<name>A0A9Q0BWH2_9MUSC</name>
<evidence type="ECO:0000313" key="1">
    <source>
        <dbReference type="EMBL" id="KAI8046415.1"/>
    </source>
</evidence>
<evidence type="ECO:0000313" key="2">
    <source>
        <dbReference type="Proteomes" id="UP001059596"/>
    </source>
</evidence>
<organism evidence="1 2">
    <name type="scientific">Drosophila gunungcola</name>
    <name type="common">fruit fly</name>
    <dbReference type="NCBI Taxonomy" id="103775"/>
    <lineage>
        <taxon>Eukaryota</taxon>
        <taxon>Metazoa</taxon>
        <taxon>Ecdysozoa</taxon>
        <taxon>Arthropoda</taxon>
        <taxon>Hexapoda</taxon>
        <taxon>Insecta</taxon>
        <taxon>Pterygota</taxon>
        <taxon>Neoptera</taxon>
        <taxon>Endopterygota</taxon>
        <taxon>Diptera</taxon>
        <taxon>Brachycera</taxon>
        <taxon>Muscomorpha</taxon>
        <taxon>Ephydroidea</taxon>
        <taxon>Drosophilidae</taxon>
        <taxon>Drosophila</taxon>
        <taxon>Sophophora</taxon>
    </lineage>
</organism>
<dbReference type="EMBL" id="JAMKOV010000001">
    <property type="protein sequence ID" value="KAI8046415.1"/>
    <property type="molecule type" value="Genomic_DNA"/>
</dbReference>
<dbReference type="Proteomes" id="UP001059596">
    <property type="component" value="Chromosome 3R"/>
</dbReference>
<comment type="caution">
    <text evidence="1">The sequence shown here is derived from an EMBL/GenBank/DDBJ whole genome shotgun (WGS) entry which is preliminary data.</text>
</comment>
<proteinExistence type="predicted"/>